<dbReference type="GO" id="GO:0009102">
    <property type="term" value="P:biotin biosynthetic process"/>
    <property type="evidence" value="ECO:0007669"/>
    <property type="project" value="UniProtKB-UniRule"/>
</dbReference>
<dbReference type="SUPFAM" id="SSF53335">
    <property type="entry name" value="S-adenosyl-L-methionine-dependent methyltransferases"/>
    <property type="match status" value="1"/>
</dbReference>
<dbReference type="EMBL" id="BJXV01000009">
    <property type="protein sequence ID" value="GEN28033.1"/>
    <property type="molecule type" value="Genomic_DNA"/>
</dbReference>
<keyword evidence="4 5" id="KW-0093">Biotin biosynthesis</keyword>
<dbReference type="Gene3D" id="3.40.50.150">
    <property type="entry name" value="Vaccinia Virus protein VP39"/>
    <property type="match status" value="1"/>
</dbReference>
<comment type="catalytic activity">
    <reaction evidence="5">
        <text>malonyl-[ACP] + S-adenosyl-L-methionine = malonyl-[ACP] methyl ester + S-adenosyl-L-homocysteine</text>
        <dbReference type="Rhea" id="RHEA:17105"/>
        <dbReference type="Rhea" id="RHEA-COMP:9623"/>
        <dbReference type="Rhea" id="RHEA-COMP:9954"/>
        <dbReference type="ChEBI" id="CHEBI:57856"/>
        <dbReference type="ChEBI" id="CHEBI:59789"/>
        <dbReference type="ChEBI" id="CHEBI:78449"/>
        <dbReference type="ChEBI" id="CHEBI:78845"/>
        <dbReference type="EC" id="2.1.1.197"/>
    </reaction>
</comment>
<evidence type="ECO:0000256" key="3">
    <source>
        <dbReference type="ARBA" id="ARBA00022691"/>
    </source>
</evidence>
<dbReference type="HAMAP" id="MF_00835">
    <property type="entry name" value="BioC"/>
    <property type="match status" value="1"/>
</dbReference>
<protein>
    <recommendedName>
        <fullName evidence="5">Malonyl-[acyl-carrier protein] O-methyltransferase</fullName>
        <shortName evidence="5">Malonyl-ACP O-methyltransferase</shortName>
        <ecNumber evidence="5">2.1.1.197</ecNumber>
    </recommendedName>
    <alternativeName>
        <fullName evidence="5">Biotin synthesis protein BioC</fullName>
    </alternativeName>
</protein>
<dbReference type="RefSeq" id="WP_146874828.1">
    <property type="nucleotide sequence ID" value="NZ_BJXV01000009.1"/>
</dbReference>
<comment type="function">
    <text evidence="5">Converts the free carboxyl group of a malonyl-thioester to its methyl ester by transfer of a methyl group from S-adenosyl-L-methionine (SAM). It allows to synthesize pimeloyl-ACP via the fatty acid synthetic pathway.</text>
</comment>
<keyword evidence="2 5" id="KW-0808">Transferase</keyword>
<dbReference type="NCBIfam" id="TIGR02072">
    <property type="entry name" value="BioC"/>
    <property type="match status" value="1"/>
</dbReference>
<dbReference type="InterPro" id="IPR011814">
    <property type="entry name" value="BioC"/>
</dbReference>
<feature type="domain" description="Methyltransferase" evidence="6">
    <location>
        <begin position="54"/>
        <end position="144"/>
    </location>
</feature>
<comment type="pathway">
    <text evidence="5">Cofactor biosynthesis; biotin biosynthesis.</text>
</comment>
<dbReference type="EC" id="2.1.1.197" evidence="5"/>
<dbReference type="GO" id="GO:0010340">
    <property type="term" value="F:carboxyl-O-methyltransferase activity"/>
    <property type="evidence" value="ECO:0007669"/>
    <property type="project" value="UniProtKB-UniRule"/>
</dbReference>
<comment type="caution">
    <text evidence="7">The sequence shown here is derived from an EMBL/GenBank/DDBJ whole genome shotgun (WGS) entry which is preliminary data.</text>
</comment>
<dbReference type="OrthoDB" id="9760689at2"/>
<keyword evidence="8" id="KW-1185">Reference proteome</keyword>
<evidence type="ECO:0000259" key="6">
    <source>
        <dbReference type="Pfam" id="PF13649"/>
    </source>
</evidence>
<gene>
    <name evidence="5 7" type="primary">bioC</name>
    <name evidence="7" type="ORF">HVA01_16790</name>
</gene>
<dbReference type="Pfam" id="PF13649">
    <property type="entry name" value="Methyltransf_25"/>
    <property type="match status" value="1"/>
</dbReference>
<evidence type="ECO:0000256" key="4">
    <source>
        <dbReference type="ARBA" id="ARBA00022756"/>
    </source>
</evidence>
<dbReference type="AlphaFoldDB" id="A0A511URD9"/>
<comment type="similarity">
    <text evidence="5">Belongs to the methyltransferase superfamily.</text>
</comment>
<evidence type="ECO:0000256" key="2">
    <source>
        <dbReference type="ARBA" id="ARBA00022679"/>
    </source>
</evidence>
<keyword evidence="1 5" id="KW-0489">Methyltransferase</keyword>
<dbReference type="GO" id="GO:0102130">
    <property type="term" value="F:malonyl-CoA methyltransferase activity"/>
    <property type="evidence" value="ECO:0007669"/>
    <property type="project" value="UniProtKB-EC"/>
</dbReference>
<dbReference type="PANTHER" id="PTHR43591">
    <property type="entry name" value="METHYLTRANSFERASE"/>
    <property type="match status" value="1"/>
</dbReference>
<evidence type="ECO:0000256" key="5">
    <source>
        <dbReference type="HAMAP-Rule" id="MF_00835"/>
    </source>
</evidence>
<dbReference type="GO" id="GO:0032259">
    <property type="term" value="P:methylation"/>
    <property type="evidence" value="ECO:0007669"/>
    <property type="project" value="UniProtKB-KW"/>
</dbReference>
<dbReference type="Proteomes" id="UP000321303">
    <property type="component" value="Unassembled WGS sequence"/>
</dbReference>
<evidence type="ECO:0000256" key="1">
    <source>
        <dbReference type="ARBA" id="ARBA00022603"/>
    </source>
</evidence>
<evidence type="ECO:0000313" key="8">
    <source>
        <dbReference type="Proteomes" id="UP000321303"/>
    </source>
</evidence>
<accession>A0A511URD9</accession>
<evidence type="ECO:0000313" key="7">
    <source>
        <dbReference type="EMBL" id="GEN28033.1"/>
    </source>
</evidence>
<dbReference type="CDD" id="cd02440">
    <property type="entry name" value="AdoMet_MTases"/>
    <property type="match status" value="1"/>
</dbReference>
<organism evidence="7 8">
    <name type="scientific">Halovibrio variabilis</name>
    <dbReference type="NCBI Taxonomy" id="31910"/>
    <lineage>
        <taxon>Bacteria</taxon>
        <taxon>Pseudomonadati</taxon>
        <taxon>Pseudomonadota</taxon>
        <taxon>Gammaproteobacteria</taxon>
        <taxon>Oceanospirillales</taxon>
        <taxon>Halomonadaceae</taxon>
        <taxon>Halovibrio</taxon>
    </lineage>
</organism>
<name>A0A511URD9_9GAMM</name>
<sequence>MTELTDAISEDNWQARVAKAFSRAAPHYDALASAQRHIGEALWQTLPDKAHDLLDLGCGTGYWTHRLAQRYPTAQLTGLDLAPGMLEQARQRYGERIHWQAGDAAALPFGDGAFELVFSNLAVQWCRNISAVMDELYRVLRPGGRAHITTLLPGTLEEIAIVWQRPEALLQTPSHASVERAIAESGLAITQQAATVERFHYPDLNAVMASIKGVGAQVARPNAQITRADVAAAKARFEPLRQPQGLPVSYHCLTLQLEKSL</sequence>
<keyword evidence="3 5" id="KW-0949">S-adenosyl-L-methionine</keyword>
<dbReference type="InterPro" id="IPR029063">
    <property type="entry name" value="SAM-dependent_MTases_sf"/>
</dbReference>
<dbReference type="UniPathway" id="UPA00078"/>
<reference evidence="7 8" key="1">
    <citation type="submission" date="2019-07" db="EMBL/GenBank/DDBJ databases">
        <title>Whole genome shotgun sequence of Halomonas variabilis NBRC 102410.</title>
        <authorList>
            <person name="Hosoyama A."/>
            <person name="Uohara A."/>
            <person name="Ohji S."/>
            <person name="Ichikawa N."/>
        </authorList>
    </citation>
    <scope>NUCLEOTIDE SEQUENCE [LARGE SCALE GENOMIC DNA]</scope>
    <source>
        <strain evidence="7 8">NBRC 102410</strain>
    </source>
</reference>
<proteinExistence type="inferred from homology"/>
<dbReference type="InterPro" id="IPR041698">
    <property type="entry name" value="Methyltransf_25"/>
</dbReference>